<gene>
    <name evidence="2" type="ORF">SAMN05444273_10974</name>
</gene>
<name>A0A1M5DJL1_9RHOB</name>
<accession>A0A1M5DJL1</accession>
<evidence type="ECO:0000256" key="1">
    <source>
        <dbReference type="SAM" id="Phobius"/>
    </source>
</evidence>
<reference evidence="3" key="1">
    <citation type="submission" date="2016-11" db="EMBL/GenBank/DDBJ databases">
        <authorList>
            <person name="Varghese N."/>
            <person name="Submissions S."/>
        </authorList>
    </citation>
    <scope>NUCLEOTIDE SEQUENCE [LARGE SCALE GENOMIC DNA]</scope>
    <source>
        <strain evidence="3">DSM 100566</strain>
    </source>
</reference>
<evidence type="ECO:0008006" key="4">
    <source>
        <dbReference type="Google" id="ProtNLM"/>
    </source>
</evidence>
<feature type="transmembrane region" description="Helical" evidence="1">
    <location>
        <begin position="18"/>
        <end position="38"/>
    </location>
</feature>
<dbReference type="OrthoDB" id="7850212at2"/>
<protein>
    <recommendedName>
        <fullName evidence="4">DUF2933 domain-containing protein</fullName>
    </recommendedName>
</protein>
<evidence type="ECO:0000313" key="3">
    <source>
        <dbReference type="Proteomes" id="UP000184144"/>
    </source>
</evidence>
<keyword evidence="1" id="KW-0812">Transmembrane</keyword>
<dbReference type="Pfam" id="PF11666">
    <property type="entry name" value="DUF2933"/>
    <property type="match status" value="1"/>
</dbReference>
<evidence type="ECO:0000313" key="2">
    <source>
        <dbReference type="EMBL" id="SHF67150.1"/>
    </source>
</evidence>
<keyword evidence="1" id="KW-0472">Membrane</keyword>
<sequence length="101" mass="10993">MSNIDAEKTDAPSKFMHYGMMACCAVMLLPVAAFFLAGGSIAQLWTNLGIFAPIALCIGVHLLMFKMMGKSCHGTKSETDREAKTEIELSRIPAITRDHST</sequence>
<proteinExistence type="predicted"/>
<keyword evidence="3" id="KW-1185">Reference proteome</keyword>
<dbReference type="RefSeq" id="WP_073145936.1">
    <property type="nucleotide sequence ID" value="NZ_FQUV01000009.1"/>
</dbReference>
<dbReference type="EMBL" id="FQUV01000009">
    <property type="protein sequence ID" value="SHF67150.1"/>
    <property type="molecule type" value="Genomic_DNA"/>
</dbReference>
<dbReference type="STRING" id="1486859.SAMN05444273_10974"/>
<dbReference type="AlphaFoldDB" id="A0A1M5DJL1"/>
<feature type="transmembrane region" description="Helical" evidence="1">
    <location>
        <begin position="44"/>
        <end position="65"/>
    </location>
</feature>
<keyword evidence="1" id="KW-1133">Transmembrane helix</keyword>
<dbReference type="InterPro" id="IPR021682">
    <property type="entry name" value="DUF2933"/>
</dbReference>
<dbReference type="Proteomes" id="UP000184144">
    <property type="component" value="Unassembled WGS sequence"/>
</dbReference>
<organism evidence="2 3">
    <name type="scientific">Litoreibacter ascidiaceicola</name>
    <dbReference type="NCBI Taxonomy" id="1486859"/>
    <lineage>
        <taxon>Bacteria</taxon>
        <taxon>Pseudomonadati</taxon>
        <taxon>Pseudomonadota</taxon>
        <taxon>Alphaproteobacteria</taxon>
        <taxon>Rhodobacterales</taxon>
        <taxon>Roseobacteraceae</taxon>
        <taxon>Litoreibacter</taxon>
    </lineage>
</organism>